<feature type="transmembrane region" description="Helical" evidence="1">
    <location>
        <begin position="436"/>
        <end position="453"/>
    </location>
</feature>
<dbReference type="RefSeq" id="WP_244683080.1">
    <property type="nucleotide sequence ID" value="NZ_JALIRM010000014.1"/>
</dbReference>
<feature type="transmembrane region" description="Helical" evidence="1">
    <location>
        <begin position="249"/>
        <end position="271"/>
    </location>
</feature>
<feature type="transmembrane region" description="Helical" evidence="1">
    <location>
        <begin position="205"/>
        <end position="228"/>
    </location>
</feature>
<keyword evidence="1" id="KW-0812">Transmembrane</keyword>
<dbReference type="EMBL" id="JAUSUO010000012">
    <property type="protein sequence ID" value="MDQ0344897.1"/>
    <property type="molecule type" value="Genomic_DNA"/>
</dbReference>
<feature type="transmembrane region" description="Helical" evidence="1">
    <location>
        <begin position="84"/>
        <end position="107"/>
    </location>
</feature>
<keyword evidence="1" id="KW-0472">Membrane</keyword>
<feature type="transmembrane region" description="Helical" evidence="1">
    <location>
        <begin position="396"/>
        <end position="416"/>
    </location>
</feature>
<keyword evidence="3" id="KW-1185">Reference proteome</keyword>
<comment type="caution">
    <text evidence="2">The sequence shown here is derived from an EMBL/GenBank/DDBJ whole genome shotgun (WGS) entry which is preliminary data.</text>
</comment>
<organism evidence="2 3">
    <name type="scientific">Lederbergia wuyishanensis</name>
    <dbReference type="NCBI Taxonomy" id="1347903"/>
    <lineage>
        <taxon>Bacteria</taxon>
        <taxon>Bacillati</taxon>
        <taxon>Bacillota</taxon>
        <taxon>Bacilli</taxon>
        <taxon>Bacillales</taxon>
        <taxon>Bacillaceae</taxon>
        <taxon>Lederbergia</taxon>
    </lineage>
</organism>
<feature type="transmembrane region" description="Helical" evidence="1">
    <location>
        <begin position="353"/>
        <end position="384"/>
    </location>
</feature>
<evidence type="ECO:0000313" key="2">
    <source>
        <dbReference type="EMBL" id="MDQ0344897.1"/>
    </source>
</evidence>
<name>A0ABU0D8Z1_9BACI</name>
<accession>A0ABU0D8Z1</accession>
<feature type="transmembrane region" description="Helical" evidence="1">
    <location>
        <begin position="175"/>
        <end position="199"/>
    </location>
</feature>
<protein>
    <submittedName>
        <fullName evidence="2">Uncharacterized protein</fullName>
    </submittedName>
</protein>
<evidence type="ECO:0000313" key="3">
    <source>
        <dbReference type="Proteomes" id="UP001232343"/>
    </source>
</evidence>
<sequence>MKHQFLSRYLYIFYSTVFLLHIMNIFIDNEGINYFIGLLAFIMLVVSFSKASRLFKILGLSFLIVGGVLFFYTEKTISEIPNSLTSNMALLTLLCMLPWMSSVVWSGRFDKSLNTMMKYNVTDLGKLYLRSSATTLSLAAFLNLSAISISQDVLKENLDKMDTALRNSFMSMSTLRSFSLAVLWSPLEILLAVTIFVTGVNYVSLLPWLLVIATLTFILDNLWGRFYFKKHPYEIDNRMKFNKQVLIKRFAQLTVALGMFLLLVILCGSILKINFILSVTLIIFPFSFIWSLVLKRMRSFLILGWNTWKQKTNTMQNFIVLFISLSFFSNSLSNTTFLDVIQKPFHYVADYPLLIFFVIQLLFITMSMFGIHPIAIIGILTGLITTLIEVFNPLSLAIVIVTSAMATLTVSTYGLIVTLTAMNTKQSPYKITWMNMPYALMFGGIGSIVAYFLL</sequence>
<feature type="transmembrane region" description="Helical" evidence="1">
    <location>
        <begin position="315"/>
        <end position="333"/>
    </location>
</feature>
<feature type="transmembrane region" description="Helical" evidence="1">
    <location>
        <begin position="6"/>
        <end position="27"/>
    </location>
</feature>
<feature type="transmembrane region" description="Helical" evidence="1">
    <location>
        <begin position="277"/>
        <end position="294"/>
    </location>
</feature>
<reference evidence="2 3" key="1">
    <citation type="submission" date="2023-07" db="EMBL/GenBank/DDBJ databases">
        <title>Genomic Encyclopedia of Type Strains, Phase IV (KMG-IV): sequencing the most valuable type-strain genomes for metagenomic binning, comparative biology and taxonomic classification.</title>
        <authorList>
            <person name="Goeker M."/>
        </authorList>
    </citation>
    <scope>NUCLEOTIDE SEQUENCE [LARGE SCALE GENOMIC DNA]</scope>
    <source>
        <strain evidence="2 3">DSM 27848</strain>
    </source>
</reference>
<evidence type="ECO:0000256" key="1">
    <source>
        <dbReference type="SAM" id="Phobius"/>
    </source>
</evidence>
<feature type="transmembrane region" description="Helical" evidence="1">
    <location>
        <begin position="54"/>
        <end position="72"/>
    </location>
</feature>
<feature type="transmembrane region" description="Helical" evidence="1">
    <location>
        <begin position="32"/>
        <end position="48"/>
    </location>
</feature>
<gene>
    <name evidence="2" type="ORF">J2S14_003742</name>
</gene>
<proteinExistence type="predicted"/>
<keyword evidence="1" id="KW-1133">Transmembrane helix</keyword>
<dbReference type="Proteomes" id="UP001232343">
    <property type="component" value="Unassembled WGS sequence"/>
</dbReference>